<dbReference type="EMBL" id="BLLK01000069">
    <property type="protein sequence ID" value="GFH60989.1"/>
    <property type="molecule type" value="Genomic_DNA"/>
</dbReference>
<sequence length="261" mass="29543">MHLRLLALLFLFIEHACGFAPSIVCSQWSCKGTVSKSFLSSSNSLESESSTVEIEAEDIALVENVSNLDEEMEEEIAIEEVIEESSKVDTKALDLLKEELISKASPQDSEITPSPHLTFGKYLTMQEKRVHVTIKCTENPFLRPYYLTVAQKIKEANPDVIVERVMVPHLDEELVEDSVFEIVVDGKVVIGKSQTQFLKVRRSSKDEINNNNVFGMSVYVSMEDLNVAISKARKKRRPTTSYVNEDRNKAIRLELLKDEDD</sequence>
<evidence type="ECO:0000313" key="2">
    <source>
        <dbReference type="EMBL" id="GFH60989.1"/>
    </source>
</evidence>
<evidence type="ECO:0000256" key="1">
    <source>
        <dbReference type="SAM" id="SignalP"/>
    </source>
</evidence>
<keyword evidence="1" id="KW-0732">Signal</keyword>
<keyword evidence="3" id="KW-1185">Reference proteome</keyword>
<feature type="signal peptide" evidence="1">
    <location>
        <begin position="1"/>
        <end position="18"/>
    </location>
</feature>
<dbReference type="AlphaFoldDB" id="A0AAD3DE47"/>
<name>A0AAD3DE47_9STRA</name>
<feature type="chain" id="PRO_5042211150" evidence="1">
    <location>
        <begin position="19"/>
        <end position="261"/>
    </location>
</feature>
<accession>A0AAD3DE47</accession>
<comment type="caution">
    <text evidence="2">The sequence shown here is derived from an EMBL/GenBank/DDBJ whole genome shotgun (WGS) entry which is preliminary data.</text>
</comment>
<proteinExistence type="predicted"/>
<dbReference type="Proteomes" id="UP001054902">
    <property type="component" value="Unassembled WGS sequence"/>
</dbReference>
<gene>
    <name evidence="2" type="ORF">CTEN210_17464</name>
</gene>
<reference evidence="2 3" key="1">
    <citation type="journal article" date="2021" name="Sci. Rep.">
        <title>The genome of the diatom Chaetoceros tenuissimus carries an ancient integrated fragment of an extant virus.</title>
        <authorList>
            <person name="Hongo Y."/>
            <person name="Kimura K."/>
            <person name="Takaki Y."/>
            <person name="Yoshida Y."/>
            <person name="Baba S."/>
            <person name="Kobayashi G."/>
            <person name="Nagasaki K."/>
            <person name="Hano T."/>
            <person name="Tomaru Y."/>
        </authorList>
    </citation>
    <scope>NUCLEOTIDE SEQUENCE [LARGE SCALE GENOMIC DNA]</scope>
    <source>
        <strain evidence="2 3">NIES-3715</strain>
    </source>
</reference>
<organism evidence="2 3">
    <name type="scientific">Chaetoceros tenuissimus</name>
    <dbReference type="NCBI Taxonomy" id="426638"/>
    <lineage>
        <taxon>Eukaryota</taxon>
        <taxon>Sar</taxon>
        <taxon>Stramenopiles</taxon>
        <taxon>Ochrophyta</taxon>
        <taxon>Bacillariophyta</taxon>
        <taxon>Coscinodiscophyceae</taxon>
        <taxon>Chaetocerotophycidae</taxon>
        <taxon>Chaetocerotales</taxon>
        <taxon>Chaetocerotaceae</taxon>
        <taxon>Chaetoceros</taxon>
    </lineage>
</organism>
<evidence type="ECO:0000313" key="3">
    <source>
        <dbReference type="Proteomes" id="UP001054902"/>
    </source>
</evidence>
<protein>
    <submittedName>
        <fullName evidence="2">Uncharacterized protein</fullName>
    </submittedName>
</protein>